<name>A0ABS3S5W4_9ACTN</name>
<feature type="compositionally biased region" description="Pro residues" evidence="1">
    <location>
        <begin position="137"/>
        <end position="146"/>
    </location>
</feature>
<dbReference type="EMBL" id="JAGEPF010000035">
    <property type="protein sequence ID" value="MBO2464405.1"/>
    <property type="molecule type" value="Genomic_DNA"/>
</dbReference>
<dbReference type="RefSeq" id="WP_208250891.1">
    <property type="nucleotide sequence ID" value="NZ_JAGEPF010000035.1"/>
</dbReference>
<organism evidence="2 3">
    <name type="scientific">Actinomadura violacea</name>
    <dbReference type="NCBI Taxonomy" id="2819934"/>
    <lineage>
        <taxon>Bacteria</taxon>
        <taxon>Bacillati</taxon>
        <taxon>Actinomycetota</taxon>
        <taxon>Actinomycetes</taxon>
        <taxon>Streptosporangiales</taxon>
        <taxon>Thermomonosporaceae</taxon>
        <taxon>Actinomadura</taxon>
    </lineage>
</organism>
<proteinExistence type="predicted"/>
<dbReference type="Proteomes" id="UP000680206">
    <property type="component" value="Unassembled WGS sequence"/>
</dbReference>
<accession>A0ABS3S5W4</accession>
<reference evidence="2 3" key="1">
    <citation type="submission" date="2021-03" db="EMBL/GenBank/DDBJ databases">
        <title>Actinomadura violae sp. nov., isolated from lichen in Thailand.</title>
        <authorList>
            <person name="Kanchanasin P."/>
            <person name="Saeng-In P."/>
            <person name="Phongsopitanun W."/>
            <person name="Yuki M."/>
            <person name="Kudo T."/>
            <person name="Ohkuma M."/>
            <person name="Tanasupawat S."/>
        </authorList>
    </citation>
    <scope>NUCLEOTIDE SEQUENCE [LARGE SCALE GENOMIC DNA]</scope>
    <source>
        <strain evidence="2 3">LCR2-06</strain>
    </source>
</reference>
<evidence type="ECO:0000313" key="3">
    <source>
        <dbReference type="Proteomes" id="UP000680206"/>
    </source>
</evidence>
<feature type="region of interest" description="Disordered" evidence="1">
    <location>
        <begin position="120"/>
        <end position="159"/>
    </location>
</feature>
<keyword evidence="3" id="KW-1185">Reference proteome</keyword>
<comment type="caution">
    <text evidence="2">The sequence shown here is derived from an EMBL/GenBank/DDBJ whole genome shotgun (WGS) entry which is preliminary data.</text>
</comment>
<feature type="compositionally biased region" description="Polar residues" evidence="1">
    <location>
        <begin position="120"/>
        <end position="129"/>
    </location>
</feature>
<protein>
    <submittedName>
        <fullName evidence="2">Uncharacterized protein</fullName>
    </submittedName>
</protein>
<sequence length="159" mass="16776">MDDGGGQAFHQGIRPGTLGHGNLAQYDYATLAGYIEQAWPDGLGGVAEAHAMVQKAFSEAEGNLGKHIQRLNMIWKGGAQEPGSADMRLLTKATRSGATPSGQFSSLIHSGYTAMVVSQQRMPSTSASLGTVAGTNPPRPPSWPPTRRPKSTRPKPTPP</sequence>
<evidence type="ECO:0000313" key="2">
    <source>
        <dbReference type="EMBL" id="MBO2464405.1"/>
    </source>
</evidence>
<evidence type="ECO:0000256" key="1">
    <source>
        <dbReference type="SAM" id="MobiDB-lite"/>
    </source>
</evidence>
<gene>
    <name evidence="2" type="ORF">J4709_43225</name>
</gene>